<name>A0A7G9GUI3_9FUSO</name>
<evidence type="ECO:0000256" key="1">
    <source>
        <dbReference type="ARBA" id="ARBA00004651"/>
    </source>
</evidence>
<keyword evidence="8" id="KW-0769">Symport</keyword>
<dbReference type="Proteomes" id="UP000515913">
    <property type="component" value="Chromosome"/>
</dbReference>
<feature type="transmembrane region" description="Helical" evidence="8">
    <location>
        <begin position="298"/>
        <end position="320"/>
    </location>
</feature>
<comment type="subcellular location">
    <subcellularLocation>
        <location evidence="1 8">Cell membrane</location>
        <topology evidence="1 8">Multi-pass membrane protein</topology>
    </subcellularLocation>
</comment>
<keyword evidence="10" id="KW-1185">Reference proteome</keyword>
<dbReference type="NCBIfam" id="TIGR00835">
    <property type="entry name" value="agcS"/>
    <property type="match status" value="1"/>
</dbReference>
<feature type="transmembrane region" description="Helical" evidence="8">
    <location>
        <begin position="204"/>
        <end position="228"/>
    </location>
</feature>
<gene>
    <name evidence="9" type="ORF">H9Q81_05600</name>
</gene>
<proteinExistence type="inferred from homology"/>
<evidence type="ECO:0000256" key="5">
    <source>
        <dbReference type="ARBA" id="ARBA00022692"/>
    </source>
</evidence>
<dbReference type="AlphaFoldDB" id="A0A7G9GUI3"/>
<feature type="transmembrane region" description="Helical" evidence="8">
    <location>
        <begin position="15"/>
        <end position="34"/>
    </location>
</feature>
<feature type="transmembrane region" description="Helical" evidence="8">
    <location>
        <begin position="341"/>
        <end position="368"/>
    </location>
</feature>
<evidence type="ECO:0000256" key="2">
    <source>
        <dbReference type="ARBA" id="ARBA00009261"/>
    </source>
</evidence>
<evidence type="ECO:0000256" key="7">
    <source>
        <dbReference type="ARBA" id="ARBA00023136"/>
    </source>
</evidence>
<dbReference type="Pfam" id="PF01235">
    <property type="entry name" value="Na_Ala_symp"/>
    <property type="match status" value="1"/>
</dbReference>
<dbReference type="PANTHER" id="PTHR30330:SF1">
    <property type="entry name" value="AMINO-ACID CARRIER PROTEIN ALST"/>
    <property type="match status" value="1"/>
</dbReference>
<protein>
    <submittedName>
        <fullName evidence="9">Sodium:alanine symporter family protein</fullName>
    </submittedName>
</protein>
<evidence type="ECO:0000256" key="4">
    <source>
        <dbReference type="ARBA" id="ARBA00022475"/>
    </source>
</evidence>
<dbReference type="PANTHER" id="PTHR30330">
    <property type="entry name" value="AGSS FAMILY TRANSPORTER, SODIUM-ALANINE"/>
    <property type="match status" value="1"/>
</dbReference>
<feature type="transmembrane region" description="Helical" evidence="8">
    <location>
        <begin position="410"/>
        <end position="428"/>
    </location>
</feature>
<dbReference type="RefSeq" id="WP_176837798.1">
    <property type="nucleotide sequence ID" value="NZ_CP060637.1"/>
</dbReference>
<feature type="transmembrane region" description="Helical" evidence="8">
    <location>
        <begin position="176"/>
        <end position="197"/>
    </location>
</feature>
<feature type="transmembrane region" description="Helical" evidence="8">
    <location>
        <begin position="66"/>
        <end position="89"/>
    </location>
</feature>
<keyword evidence="7 8" id="KW-0472">Membrane</keyword>
<feature type="transmembrane region" description="Helical" evidence="8">
    <location>
        <begin position="144"/>
        <end position="164"/>
    </location>
</feature>
<evidence type="ECO:0000256" key="6">
    <source>
        <dbReference type="ARBA" id="ARBA00022989"/>
    </source>
</evidence>
<evidence type="ECO:0000256" key="3">
    <source>
        <dbReference type="ARBA" id="ARBA00022448"/>
    </source>
</evidence>
<dbReference type="KEGG" id="fho:H9Q81_05600"/>
<keyword evidence="4 8" id="KW-1003">Cell membrane</keyword>
<reference evidence="9 10" key="1">
    <citation type="submission" date="2020-08" db="EMBL/GenBank/DDBJ databases">
        <authorList>
            <person name="Liu C."/>
            <person name="Sun Q."/>
        </authorList>
    </citation>
    <scope>NUCLEOTIDE SEQUENCE [LARGE SCALE GENOMIC DNA]</scope>
    <source>
        <strain evidence="9 10">NSJ-57</strain>
    </source>
</reference>
<evidence type="ECO:0000313" key="10">
    <source>
        <dbReference type="Proteomes" id="UP000515913"/>
    </source>
</evidence>
<keyword evidence="5 8" id="KW-0812">Transmembrane</keyword>
<dbReference type="GO" id="GO:0005283">
    <property type="term" value="F:amino acid:sodium symporter activity"/>
    <property type="evidence" value="ECO:0007669"/>
    <property type="project" value="InterPro"/>
</dbReference>
<keyword evidence="6 8" id="KW-1133">Transmembrane helix</keyword>
<accession>A0A7G9GUI3</accession>
<comment type="similarity">
    <text evidence="2 8">Belongs to the alanine or glycine:cation symporter (AGCS) (TC 2.A.25) family.</text>
</comment>
<dbReference type="EMBL" id="CP060637">
    <property type="protein sequence ID" value="QNM14465.1"/>
    <property type="molecule type" value="Genomic_DNA"/>
</dbReference>
<evidence type="ECO:0000256" key="8">
    <source>
        <dbReference type="RuleBase" id="RU363064"/>
    </source>
</evidence>
<keyword evidence="3 8" id="KW-0813">Transport</keyword>
<organism evidence="9 10">
    <name type="scientific">Fusobacterium hominis</name>
    <dbReference type="NCBI Taxonomy" id="2764326"/>
    <lineage>
        <taxon>Bacteria</taxon>
        <taxon>Fusobacteriati</taxon>
        <taxon>Fusobacteriota</taxon>
        <taxon>Fusobacteriia</taxon>
        <taxon>Fusobacteriales</taxon>
        <taxon>Fusobacteriaceae</taxon>
        <taxon>Fusobacterium</taxon>
    </lineage>
</organism>
<dbReference type="PRINTS" id="PR00175">
    <property type="entry name" value="NAALASMPORT"/>
</dbReference>
<feature type="transmembrane region" description="Helical" evidence="8">
    <location>
        <begin position="95"/>
        <end position="117"/>
    </location>
</feature>
<evidence type="ECO:0000313" key="9">
    <source>
        <dbReference type="EMBL" id="QNM14465.1"/>
    </source>
</evidence>
<dbReference type="GO" id="GO:0005886">
    <property type="term" value="C:plasma membrane"/>
    <property type="evidence" value="ECO:0007669"/>
    <property type="project" value="UniProtKB-SubCell"/>
</dbReference>
<dbReference type="InterPro" id="IPR001463">
    <property type="entry name" value="Na/Ala_symport"/>
</dbReference>
<feature type="transmembrane region" description="Helical" evidence="8">
    <location>
        <begin position="380"/>
        <end position="398"/>
    </location>
</feature>
<sequence>MSLLVKVIENVNTMLWGHNILVVLLIGTAIYMTLRTRGMQFRLFKDIIGILRKNEKSENGISSLETFFLGTACRVGAGNITGVVAAVSVGGPGSIFWMWIVALLGAATSFIESTLAVRYRTKVGYSEYRGGTPWIIEKRLNKKWLGVIYALSSIVCYMGVIQVMSNSVTESINNAYGISIKHIAIGLTILVGVILFAKSKKDTIIIALNKIVPIMAILYLAVVLYILVTNFSLIPSMIANIFRQALGGKELLGGGIGIVIMNGVRRGLFSNEAGSGNSNYAAAVADVEEPAKQGMVQALGVFMDTLIVCSATAFVVLLAKEEVIVGKTGMALFQAAIRDHIGWYGIPFSVVILFFFSLSTILGVAYYGKNAIAFISRFQFLNPIYYAIVVLMVYIGGVEHNEFVWSLADFGLGIMTVINILCIVPLAGEAVSELQQYEEKLKKEKLTR</sequence>